<dbReference type="SUPFAM" id="SSF54631">
    <property type="entry name" value="CBS-domain pair"/>
    <property type="match status" value="1"/>
</dbReference>
<dbReference type="InterPro" id="IPR000644">
    <property type="entry name" value="CBS_dom"/>
</dbReference>
<feature type="domain" description="CBS" evidence="6">
    <location>
        <begin position="56"/>
        <end position="114"/>
    </location>
</feature>
<organism evidence="7 8">
    <name type="scientific">Syncephalis pseudoplumigaleata</name>
    <dbReference type="NCBI Taxonomy" id="1712513"/>
    <lineage>
        <taxon>Eukaryota</taxon>
        <taxon>Fungi</taxon>
        <taxon>Fungi incertae sedis</taxon>
        <taxon>Zoopagomycota</taxon>
        <taxon>Zoopagomycotina</taxon>
        <taxon>Zoopagomycetes</taxon>
        <taxon>Zoopagales</taxon>
        <taxon>Piptocephalidaceae</taxon>
        <taxon>Syncephalis</taxon>
    </lineage>
</organism>
<dbReference type="PROSITE" id="PS51371">
    <property type="entry name" value="CBS"/>
    <property type="match status" value="1"/>
</dbReference>
<evidence type="ECO:0000256" key="1">
    <source>
        <dbReference type="ARBA" id="ARBA00006750"/>
    </source>
</evidence>
<dbReference type="GO" id="GO:0005737">
    <property type="term" value="C:cytoplasm"/>
    <property type="evidence" value="ECO:0007669"/>
    <property type="project" value="TreeGrafter"/>
</dbReference>
<dbReference type="GO" id="GO:0005634">
    <property type="term" value="C:nucleus"/>
    <property type="evidence" value="ECO:0007669"/>
    <property type="project" value="TreeGrafter"/>
</dbReference>
<dbReference type="GO" id="GO:0031588">
    <property type="term" value="C:nucleotide-activated protein kinase complex"/>
    <property type="evidence" value="ECO:0007669"/>
    <property type="project" value="TreeGrafter"/>
</dbReference>
<feature type="region of interest" description="Disordered" evidence="5">
    <location>
        <begin position="1"/>
        <end position="29"/>
    </location>
</feature>
<gene>
    <name evidence="7" type="ORF">SYNPS1DRAFT_22973</name>
</gene>
<evidence type="ECO:0000313" key="8">
    <source>
        <dbReference type="Proteomes" id="UP000278143"/>
    </source>
</evidence>
<proteinExistence type="inferred from homology"/>
<dbReference type="GO" id="GO:0019887">
    <property type="term" value="F:protein kinase regulator activity"/>
    <property type="evidence" value="ECO:0007669"/>
    <property type="project" value="TreeGrafter"/>
</dbReference>
<evidence type="ECO:0000256" key="2">
    <source>
        <dbReference type="ARBA" id="ARBA00022737"/>
    </source>
</evidence>
<comment type="similarity">
    <text evidence="1">Belongs to the 5'-AMP-activated protein kinase gamma subunit family.</text>
</comment>
<evidence type="ECO:0000259" key="6">
    <source>
        <dbReference type="PROSITE" id="PS51371"/>
    </source>
</evidence>
<dbReference type="Pfam" id="PF00571">
    <property type="entry name" value="CBS"/>
    <property type="match status" value="1"/>
</dbReference>
<dbReference type="InterPro" id="IPR046342">
    <property type="entry name" value="CBS_dom_sf"/>
</dbReference>
<dbReference type="InterPro" id="IPR050511">
    <property type="entry name" value="AMPK_gamma/SDS23_families"/>
</dbReference>
<dbReference type="PANTHER" id="PTHR13780">
    <property type="entry name" value="AMP-ACTIVATED PROTEIN KINASE, GAMMA REGULATORY SUBUNIT"/>
    <property type="match status" value="1"/>
</dbReference>
<dbReference type="PANTHER" id="PTHR13780:SF35">
    <property type="entry name" value="LD22662P"/>
    <property type="match status" value="1"/>
</dbReference>
<dbReference type="Gene3D" id="3.10.580.10">
    <property type="entry name" value="CBS-domain"/>
    <property type="match status" value="1"/>
</dbReference>
<dbReference type="GO" id="GO:0019901">
    <property type="term" value="F:protein kinase binding"/>
    <property type="evidence" value="ECO:0007669"/>
    <property type="project" value="TreeGrafter"/>
</dbReference>
<protein>
    <recommendedName>
        <fullName evidence="6">CBS domain-containing protein</fullName>
    </recommendedName>
</protein>
<dbReference type="OrthoDB" id="286637at2759"/>
<accession>A0A4P9YYF8</accession>
<dbReference type="SMART" id="SM00116">
    <property type="entry name" value="CBS"/>
    <property type="match status" value="1"/>
</dbReference>
<dbReference type="EMBL" id="KZ989932">
    <property type="protein sequence ID" value="RKP24998.1"/>
    <property type="molecule type" value="Genomic_DNA"/>
</dbReference>
<evidence type="ECO:0000256" key="3">
    <source>
        <dbReference type="ARBA" id="ARBA00023122"/>
    </source>
</evidence>
<keyword evidence="3 4" id="KW-0129">CBS domain</keyword>
<dbReference type="AlphaFoldDB" id="A0A4P9YYF8"/>
<evidence type="ECO:0000313" key="7">
    <source>
        <dbReference type="EMBL" id="RKP24998.1"/>
    </source>
</evidence>
<evidence type="ECO:0000256" key="4">
    <source>
        <dbReference type="PROSITE-ProRule" id="PRU00703"/>
    </source>
</evidence>
<feature type="non-terminal residue" evidence="7">
    <location>
        <position position="158"/>
    </location>
</feature>
<sequence>MNDIDPASGTSPRPQRNGRRPSLTTPVSAEDAPIEVARREIQQFLKRHSGYDVLPLSFRLMVLDTELLVKKALAALVQNGVASAPVYDARQQRLVGVLTMTHLIRLMHRYYVEEWSYDAILDELEQLTIQQLREKLLADQRASPVAVLHPLSSLYDAA</sequence>
<keyword evidence="2" id="KW-0677">Repeat</keyword>
<evidence type="ECO:0000256" key="5">
    <source>
        <dbReference type="SAM" id="MobiDB-lite"/>
    </source>
</evidence>
<dbReference type="Proteomes" id="UP000278143">
    <property type="component" value="Unassembled WGS sequence"/>
</dbReference>
<keyword evidence="8" id="KW-1185">Reference proteome</keyword>
<dbReference type="GO" id="GO:0016208">
    <property type="term" value="F:AMP binding"/>
    <property type="evidence" value="ECO:0007669"/>
    <property type="project" value="TreeGrafter"/>
</dbReference>
<name>A0A4P9YYF8_9FUNG</name>
<reference evidence="8" key="1">
    <citation type="journal article" date="2018" name="Nat. Microbiol.">
        <title>Leveraging single-cell genomics to expand the fungal tree of life.</title>
        <authorList>
            <person name="Ahrendt S.R."/>
            <person name="Quandt C.A."/>
            <person name="Ciobanu D."/>
            <person name="Clum A."/>
            <person name="Salamov A."/>
            <person name="Andreopoulos B."/>
            <person name="Cheng J.F."/>
            <person name="Woyke T."/>
            <person name="Pelin A."/>
            <person name="Henrissat B."/>
            <person name="Reynolds N.K."/>
            <person name="Benny G.L."/>
            <person name="Smith M.E."/>
            <person name="James T.Y."/>
            <person name="Grigoriev I.V."/>
        </authorList>
    </citation>
    <scope>NUCLEOTIDE SEQUENCE [LARGE SCALE GENOMIC DNA]</scope>
    <source>
        <strain evidence="8">Benny S71-1</strain>
    </source>
</reference>